<organism evidence="1 2">
    <name type="scientific">Anopheles arabiensis</name>
    <name type="common">Mosquito</name>
    <dbReference type="NCBI Taxonomy" id="7173"/>
    <lineage>
        <taxon>Eukaryota</taxon>
        <taxon>Metazoa</taxon>
        <taxon>Ecdysozoa</taxon>
        <taxon>Arthropoda</taxon>
        <taxon>Hexapoda</taxon>
        <taxon>Insecta</taxon>
        <taxon>Pterygota</taxon>
        <taxon>Neoptera</taxon>
        <taxon>Endopterygota</taxon>
        <taxon>Diptera</taxon>
        <taxon>Nematocera</taxon>
        <taxon>Culicoidea</taxon>
        <taxon>Culicidae</taxon>
        <taxon>Anophelinae</taxon>
        <taxon>Anopheles</taxon>
    </lineage>
</organism>
<evidence type="ECO:0000313" key="1">
    <source>
        <dbReference type="EnsemblMetazoa" id="AARA004273-PA"/>
    </source>
</evidence>
<evidence type="ECO:0000313" key="2">
    <source>
        <dbReference type="Proteomes" id="UP000075840"/>
    </source>
</evidence>
<dbReference type="Proteomes" id="UP000075840">
    <property type="component" value="Unassembled WGS sequence"/>
</dbReference>
<reference evidence="1" key="1">
    <citation type="submission" date="2022-08" db="UniProtKB">
        <authorList>
            <consortium name="EnsemblMetazoa"/>
        </authorList>
    </citation>
    <scope>IDENTIFICATION</scope>
    <source>
        <strain evidence="1">Dongola</strain>
    </source>
</reference>
<name>A0A182HSL7_ANOAR</name>
<proteinExistence type="predicted"/>
<dbReference type="EnsemblMetazoa" id="AARA004273-RA">
    <property type="protein sequence ID" value="AARA004273-PA"/>
    <property type="gene ID" value="AARA004273"/>
</dbReference>
<dbReference type="VEuPathDB" id="VectorBase:AARA004273"/>
<keyword evidence="2" id="KW-1185">Reference proteome</keyword>
<dbReference type="AlphaFoldDB" id="A0A182HSL7"/>
<protein>
    <submittedName>
        <fullName evidence="1">Uncharacterized protein</fullName>
    </submittedName>
</protein>
<sequence length="134" mass="14884">MSRLQVLLVSVLLPIATLAAPTVHLQDYYPEAATTPGYDTVPSGTQTPPLQQPRAHVVEPTWITVTMPPVSYNPAGTVPKPHVMEPYVRYVPVAPLQQPPMVGQWPMPYPSMPVLPYPYHGNQWCNQPMGSYRP</sequence>
<accession>A0A182HSL7</accession>
<dbReference type="VEuPathDB" id="VectorBase:AARA21_009857"/>
<dbReference type="EMBL" id="APCN01000295">
    <property type="status" value="NOT_ANNOTATED_CDS"/>
    <property type="molecule type" value="Genomic_DNA"/>
</dbReference>